<dbReference type="PANTHER" id="PTHR42690">
    <property type="entry name" value="THREONINE SYNTHASE FAMILY MEMBER"/>
    <property type="match status" value="1"/>
</dbReference>
<dbReference type="EC" id="4.2.3.1" evidence="3 10"/>
<evidence type="ECO:0000313" key="15">
    <source>
        <dbReference type="Proteomes" id="UP000727490"/>
    </source>
</evidence>
<evidence type="ECO:0000256" key="6">
    <source>
        <dbReference type="ARBA" id="ARBA00022697"/>
    </source>
</evidence>
<dbReference type="Pfam" id="PF00291">
    <property type="entry name" value="PALP"/>
    <property type="match status" value="1"/>
</dbReference>
<evidence type="ECO:0000259" key="12">
    <source>
        <dbReference type="Pfam" id="PF00291"/>
    </source>
</evidence>
<dbReference type="Pfam" id="PF14821">
    <property type="entry name" value="Thr_synth_N"/>
    <property type="match status" value="1"/>
</dbReference>
<evidence type="ECO:0000256" key="10">
    <source>
        <dbReference type="NCBIfam" id="TIGR00260"/>
    </source>
</evidence>
<dbReference type="EMBL" id="RPHB01000006">
    <property type="protein sequence ID" value="MBW3468904.1"/>
    <property type="molecule type" value="Genomic_DNA"/>
</dbReference>
<evidence type="ECO:0000256" key="5">
    <source>
        <dbReference type="ARBA" id="ARBA00022605"/>
    </source>
</evidence>
<comment type="pathway">
    <text evidence="2">Amino-acid biosynthesis; L-threonine biosynthesis; L-threonine from L-aspartate: step 5/5.</text>
</comment>
<dbReference type="InterPro" id="IPR001926">
    <property type="entry name" value="TrpB-like_PALP"/>
</dbReference>
<comment type="catalytic activity">
    <reaction evidence="9">
        <text>O-phospho-L-homoserine + H2O = L-threonine + phosphate</text>
        <dbReference type="Rhea" id="RHEA:10840"/>
        <dbReference type="ChEBI" id="CHEBI:15377"/>
        <dbReference type="ChEBI" id="CHEBI:43474"/>
        <dbReference type="ChEBI" id="CHEBI:57590"/>
        <dbReference type="ChEBI" id="CHEBI:57926"/>
        <dbReference type="EC" id="4.2.3.1"/>
    </reaction>
</comment>
<feature type="domain" description="Tryptophan synthase beta chain-like PALP" evidence="12">
    <location>
        <begin position="94"/>
        <end position="374"/>
    </location>
</feature>
<reference evidence="14 15" key="1">
    <citation type="journal article" date="2020" name="Syst. Appl. Microbiol.">
        <title>Arthrospiribacter ruber gen. nov., sp. nov., a novel bacterium isolated from Arthrospira cultures.</title>
        <authorList>
            <person name="Waleron M."/>
            <person name="Misztak A."/>
            <person name="Waleron M.M."/>
            <person name="Furmaniak M."/>
            <person name="Mrozik A."/>
            <person name="Waleron K."/>
        </authorList>
    </citation>
    <scope>NUCLEOTIDE SEQUENCE [LARGE SCALE GENOMIC DNA]</scope>
    <source>
        <strain evidence="14 15">DPMB0001</strain>
    </source>
</reference>
<comment type="cofactor">
    <cofactor evidence="1 11">
        <name>pyridoxal 5'-phosphate</name>
        <dbReference type="ChEBI" id="CHEBI:597326"/>
    </cofactor>
</comment>
<feature type="domain" description="Threonine synthase N-terminal" evidence="13">
    <location>
        <begin position="3"/>
        <end position="79"/>
    </location>
</feature>
<evidence type="ECO:0000256" key="9">
    <source>
        <dbReference type="ARBA" id="ARBA00049144"/>
    </source>
</evidence>
<dbReference type="PROSITE" id="PS00165">
    <property type="entry name" value="DEHYDRATASE_SER_THR"/>
    <property type="match status" value="1"/>
</dbReference>
<dbReference type="FunFam" id="3.40.50.1100:FF:000022">
    <property type="entry name" value="Threonine synthase"/>
    <property type="match status" value="1"/>
</dbReference>
<keyword evidence="5" id="KW-0028">Amino-acid biosynthesis</keyword>
<dbReference type="Proteomes" id="UP000727490">
    <property type="component" value="Unassembled WGS sequence"/>
</dbReference>
<keyword evidence="7 11" id="KW-0663">Pyridoxal phosphate</keyword>
<dbReference type="GO" id="GO:0009088">
    <property type="term" value="P:threonine biosynthetic process"/>
    <property type="evidence" value="ECO:0007669"/>
    <property type="project" value="UniProtKB-UniRule"/>
</dbReference>
<dbReference type="InterPro" id="IPR004450">
    <property type="entry name" value="Thr_synthase-like"/>
</dbReference>
<keyword evidence="6" id="KW-0791">Threonine biosynthesis</keyword>
<gene>
    <name evidence="14" type="ORF">EGN73_13940</name>
</gene>
<dbReference type="RefSeq" id="WP_219290961.1">
    <property type="nucleotide sequence ID" value="NZ_RPHB01000006.1"/>
</dbReference>
<dbReference type="InterPro" id="IPR000634">
    <property type="entry name" value="Ser/Thr_deHydtase_PyrdxlP-BS"/>
</dbReference>
<proteinExistence type="predicted"/>
<organism evidence="14 15">
    <name type="scientific">Arthrospiribacter ruber</name>
    <dbReference type="NCBI Taxonomy" id="2487934"/>
    <lineage>
        <taxon>Bacteria</taxon>
        <taxon>Pseudomonadati</taxon>
        <taxon>Bacteroidota</taxon>
        <taxon>Cytophagia</taxon>
        <taxon>Cytophagales</taxon>
        <taxon>Cyclobacteriaceae</taxon>
        <taxon>Arthrospiribacter</taxon>
    </lineage>
</organism>
<keyword evidence="15" id="KW-1185">Reference proteome</keyword>
<name>A0A951IZ44_9BACT</name>
<evidence type="ECO:0000256" key="4">
    <source>
        <dbReference type="ARBA" id="ARBA00018679"/>
    </source>
</evidence>
<keyword evidence="8 14" id="KW-0456">Lyase</keyword>
<evidence type="ECO:0000256" key="2">
    <source>
        <dbReference type="ARBA" id="ARBA00004979"/>
    </source>
</evidence>
<evidence type="ECO:0000259" key="13">
    <source>
        <dbReference type="Pfam" id="PF14821"/>
    </source>
</evidence>
<comment type="caution">
    <text evidence="14">The sequence shown here is derived from an EMBL/GenBank/DDBJ whole genome shotgun (WGS) entry which is preliminary data.</text>
</comment>
<evidence type="ECO:0000256" key="7">
    <source>
        <dbReference type="ARBA" id="ARBA00022898"/>
    </source>
</evidence>
<dbReference type="InterPro" id="IPR029144">
    <property type="entry name" value="Thr_synth_N"/>
</dbReference>
<dbReference type="NCBIfam" id="TIGR00260">
    <property type="entry name" value="thrC"/>
    <property type="match status" value="1"/>
</dbReference>
<evidence type="ECO:0000256" key="1">
    <source>
        <dbReference type="ARBA" id="ARBA00001933"/>
    </source>
</evidence>
<dbReference type="PANTHER" id="PTHR42690:SF1">
    <property type="entry name" value="THREONINE SYNTHASE-LIKE 2"/>
    <property type="match status" value="1"/>
</dbReference>
<dbReference type="GO" id="GO:0004795">
    <property type="term" value="F:threonine synthase activity"/>
    <property type="evidence" value="ECO:0007669"/>
    <property type="project" value="UniProtKB-UniRule"/>
</dbReference>
<evidence type="ECO:0000256" key="3">
    <source>
        <dbReference type="ARBA" id="ARBA00013028"/>
    </source>
</evidence>
<evidence type="ECO:0000256" key="11">
    <source>
        <dbReference type="PIRSR" id="PIRSR604450-51"/>
    </source>
</evidence>
<protein>
    <recommendedName>
        <fullName evidence="4 10">Threonine synthase</fullName>
        <ecNumber evidence="3 10">4.2.3.1</ecNumber>
    </recommendedName>
</protein>
<sequence>MNFYSTNNPSHKVPLKEAVIKGLAPDQGLYMPEIIPVLTESFYSRLPEMSFADIGYQVISAIFGDDLSEAQVKQLVDHTLAFDAPLVKVEDDIYSLELFHGPTLAFKDFGARFCSKLMSMLMEGESRKVRVLVATSGDTGSAVANGFYKVPGVEVVILYPKGKVSELQEKQFTTLGENISCLEVDGVFDDCQSLVKQAFLDEELNREMLLTSANSINIARWIPQCLYYFYAYSRLPKSDKKLAFSVPSGNFGNLGAGILAERMGLPIDIFVASTNVNKVVPDFLHGNAFQAKASVSTISNSMDVGNPSNFYRLLALYGNDETVFRQKVKGFYFDDADTSRAMQSIKDRTNYIMDPHGAVGYLGLRNLMRMFPEEYIGVFLETAHPGKFKSTVDRVLGIDLELPERLKEFMKGEKKAGSLGNDYSQFKEHLLKKLS</sequence>
<dbReference type="AlphaFoldDB" id="A0A951IZ44"/>
<dbReference type="GO" id="GO:0030170">
    <property type="term" value="F:pyridoxal phosphate binding"/>
    <property type="evidence" value="ECO:0007669"/>
    <property type="project" value="InterPro"/>
</dbReference>
<accession>A0A951IZ44</accession>
<evidence type="ECO:0000256" key="8">
    <source>
        <dbReference type="ARBA" id="ARBA00023239"/>
    </source>
</evidence>
<feature type="modified residue" description="N6-(pyridoxal phosphate)lysine" evidence="11">
    <location>
        <position position="107"/>
    </location>
</feature>
<dbReference type="InterPro" id="IPR051166">
    <property type="entry name" value="Threonine_Synthase"/>
</dbReference>
<evidence type="ECO:0000313" key="14">
    <source>
        <dbReference type="EMBL" id="MBW3468904.1"/>
    </source>
</evidence>